<gene>
    <name evidence="1" type="ORF">INT45_014286</name>
</gene>
<evidence type="ECO:0000313" key="2">
    <source>
        <dbReference type="Proteomes" id="UP000646827"/>
    </source>
</evidence>
<dbReference type="OrthoDB" id="2270519at2759"/>
<proteinExistence type="predicted"/>
<sequence>MHQKDDLLTQLSVNGNTQDMLAYIANTQNICLVSLDYAGLTTNCDDLHGFLKQHPNIQKIIIDIMPTEGVIHIYERNLLLNDEKVLNKFECRKKNNPTFKVETFIILYTNLYV</sequence>
<organism evidence="1 2">
    <name type="scientific">Circinella minor</name>
    <dbReference type="NCBI Taxonomy" id="1195481"/>
    <lineage>
        <taxon>Eukaryota</taxon>
        <taxon>Fungi</taxon>
        <taxon>Fungi incertae sedis</taxon>
        <taxon>Mucoromycota</taxon>
        <taxon>Mucoromycotina</taxon>
        <taxon>Mucoromycetes</taxon>
        <taxon>Mucorales</taxon>
        <taxon>Lichtheimiaceae</taxon>
        <taxon>Circinella</taxon>
    </lineage>
</organism>
<keyword evidence="2" id="KW-1185">Reference proteome</keyword>
<dbReference type="Proteomes" id="UP000646827">
    <property type="component" value="Unassembled WGS sequence"/>
</dbReference>
<dbReference type="AlphaFoldDB" id="A0A8H7SE60"/>
<evidence type="ECO:0000313" key="1">
    <source>
        <dbReference type="EMBL" id="KAG2226542.1"/>
    </source>
</evidence>
<accession>A0A8H7SE60</accession>
<reference evidence="1 2" key="1">
    <citation type="submission" date="2020-12" db="EMBL/GenBank/DDBJ databases">
        <title>Metabolic potential, ecology and presence of endohyphal bacteria is reflected in genomic diversity of Mucoromycotina.</title>
        <authorList>
            <person name="Muszewska A."/>
            <person name="Okrasinska A."/>
            <person name="Steczkiewicz K."/>
            <person name="Drgas O."/>
            <person name="Orlowska M."/>
            <person name="Perlinska-Lenart U."/>
            <person name="Aleksandrzak-Piekarczyk T."/>
            <person name="Szatraj K."/>
            <person name="Zielenkiewicz U."/>
            <person name="Pilsyk S."/>
            <person name="Malc E."/>
            <person name="Mieczkowski P."/>
            <person name="Kruszewska J.S."/>
            <person name="Biernat P."/>
            <person name="Pawlowska J."/>
        </authorList>
    </citation>
    <scope>NUCLEOTIDE SEQUENCE [LARGE SCALE GENOMIC DNA]</scope>
    <source>
        <strain evidence="1 2">CBS 142.35</strain>
    </source>
</reference>
<dbReference type="EMBL" id="JAEPRB010000016">
    <property type="protein sequence ID" value="KAG2226542.1"/>
    <property type="molecule type" value="Genomic_DNA"/>
</dbReference>
<comment type="caution">
    <text evidence="1">The sequence shown here is derived from an EMBL/GenBank/DDBJ whole genome shotgun (WGS) entry which is preliminary data.</text>
</comment>
<protein>
    <submittedName>
        <fullName evidence="1">Uncharacterized protein</fullName>
    </submittedName>
</protein>
<name>A0A8H7SE60_9FUNG</name>